<dbReference type="SUPFAM" id="SSF55785">
    <property type="entry name" value="PYP-like sensor domain (PAS domain)"/>
    <property type="match status" value="1"/>
</dbReference>
<comment type="caution">
    <text evidence="5">The sequence shown here is derived from an EMBL/GenBank/DDBJ whole genome shotgun (WGS) entry which is preliminary data.</text>
</comment>
<feature type="transmembrane region" description="Helical" evidence="1">
    <location>
        <begin position="48"/>
        <end position="66"/>
    </location>
</feature>
<proteinExistence type="predicted"/>
<dbReference type="AlphaFoldDB" id="A0A553WKW8"/>
<dbReference type="Gene3D" id="3.20.20.450">
    <property type="entry name" value="EAL domain"/>
    <property type="match status" value="1"/>
</dbReference>
<gene>
    <name evidence="5" type="ORF">FOM92_08070</name>
</gene>
<dbReference type="InterPro" id="IPR000014">
    <property type="entry name" value="PAS"/>
</dbReference>
<feature type="transmembrane region" description="Helical" evidence="1">
    <location>
        <begin position="185"/>
        <end position="203"/>
    </location>
</feature>
<evidence type="ECO:0000256" key="1">
    <source>
        <dbReference type="SAM" id="Phobius"/>
    </source>
</evidence>
<dbReference type="NCBIfam" id="TIGR00229">
    <property type="entry name" value="sensory_box"/>
    <property type="match status" value="1"/>
</dbReference>
<dbReference type="InterPro" id="IPR043128">
    <property type="entry name" value="Rev_trsase/Diguanyl_cyclase"/>
</dbReference>
<feature type="domain" description="PAC" evidence="2">
    <location>
        <begin position="302"/>
        <end position="356"/>
    </location>
</feature>
<dbReference type="InterPro" id="IPR035965">
    <property type="entry name" value="PAS-like_dom_sf"/>
</dbReference>
<dbReference type="InterPro" id="IPR000700">
    <property type="entry name" value="PAS-assoc_C"/>
</dbReference>
<dbReference type="Gene3D" id="3.30.70.270">
    <property type="match status" value="1"/>
</dbReference>
<dbReference type="Gene3D" id="3.30.450.20">
    <property type="entry name" value="PAS domain"/>
    <property type="match status" value="1"/>
</dbReference>
<dbReference type="CDD" id="cd01948">
    <property type="entry name" value="EAL"/>
    <property type="match status" value="1"/>
</dbReference>
<evidence type="ECO:0000313" key="6">
    <source>
        <dbReference type="Proteomes" id="UP000320160"/>
    </source>
</evidence>
<reference evidence="5 6" key="1">
    <citation type="submission" date="2019-07" db="EMBL/GenBank/DDBJ databases">
        <authorList>
            <person name="Park M."/>
        </authorList>
    </citation>
    <scope>NUCLEOTIDE SEQUENCE [LARGE SCALE GENOMIC DNA]</scope>
    <source>
        <strain evidence="5 6">KCTC32445</strain>
    </source>
</reference>
<dbReference type="InterPro" id="IPR001633">
    <property type="entry name" value="EAL_dom"/>
</dbReference>
<sequence length="786" mass="87086">MRGVIKKDASLELPNELSFKALLGLAEPVGLDGDVMRGIQARTMRQRTTLRVGLNLVCAIMAIFLYKGVAPTWALASWALLFSAFHLFTFHQFGTKWVWDRPQINREDVRKLNTHSAVTAVMWGSAFGFLGTSGSLMELIGLWSIVLGMMVYASLLLPTAPMAATIFIGVTSLCASVGFVYHAGYYLSVAAFGIGALLIMACLRSARAQILFEVANSIVQEKSETVSLLLREFEDSGADWLWQTDTSRCATHVSPRFAYALGEEAKAIEGQPLLKLIAGDAWEKGQYPQALHDLADRLKRRESFSNLIVPVTIKGITRWWELSASPRHSEDGSFLGFRGVGSDVTEQRESADKISHLARFDTLTGLPNRLQLTETLAEALSDADKWRRRCGFMMIDLDRFKAVNDTLGHPVGDRLLAQVARRLQLIMSDNELCGRLGGDEFAVVIKDANDSKYVATLARRIIESLSRPYEVDQNTLYIGASIGSALGPIDGRTVELLMRSADLALYRSKDQGGNTHHSYQHKLHANAEERRLMEFELRNALEREQLHVEYQPVVNADGDNILVGFEALLRWNNPKFGSVSPAKFVPVAEDARLIVPIGDFVLRRACKDAMSWPESTRVAVNISVDQLTSTNFVETVISALHDSGMPAWRLELEVTESIFLRDGTLAVQVLDRLRGLGIKLSLDDFGTGYSSLGYLRNVRFDTIKVDRSFVQGAAKNKAESLAIIRAVVALADSLNIATTAEGVETESELAMIQQLGCKKIQGYYFGRPMVFADSLELFKGQRRHVA</sequence>
<feature type="transmembrane region" description="Helical" evidence="1">
    <location>
        <begin position="112"/>
        <end position="130"/>
    </location>
</feature>
<evidence type="ECO:0000259" key="4">
    <source>
        <dbReference type="PROSITE" id="PS50887"/>
    </source>
</evidence>
<dbReference type="EMBL" id="VKKU01000001">
    <property type="protein sequence ID" value="TSB05304.1"/>
    <property type="molecule type" value="Genomic_DNA"/>
</dbReference>
<dbReference type="Proteomes" id="UP000320160">
    <property type="component" value="Unassembled WGS sequence"/>
</dbReference>
<keyword evidence="6" id="KW-1185">Reference proteome</keyword>
<feature type="transmembrane region" description="Helical" evidence="1">
    <location>
        <begin position="72"/>
        <end position="91"/>
    </location>
</feature>
<feature type="domain" description="GGDEF" evidence="4">
    <location>
        <begin position="388"/>
        <end position="521"/>
    </location>
</feature>
<dbReference type="PROSITE" id="PS50887">
    <property type="entry name" value="GGDEF"/>
    <property type="match status" value="1"/>
</dbReference>
<dbReference type="SMART" id="SM00267">
    <property type="entry name" value="GGDEF"/>
    <property type="match status" value="1"/>
</dbReference>
<feature type="domain" description="EAL" evidence="3">
    <location>
        <begin position="530"/>
        <end position="782"/>
    </location>
</feature>
<evidence type="ECO:0000313" key="5">
    <source>
        <dbReference type="EMBL" id="TSB05304.1"/>
    </source>
</evidence>
<dbReference type="Pfam" id="PF00990">
    <property type="entry name" value="GGDEF"/>
    <property type="match status" value="1"/>
</dbReference>
<dbReference type="NCBIfam" id="TIGR00254">
    <property type="entry name" value="GGDEF"/>
    <property type="match status" value="1"/>
</dbReference>
<dbReference type="Pfam" id="PF00563">
    <property type="entry name" value="EAL"/>
    <property type="match status" value="1"/>
</dbReference>
<dbReference type="PROSITE" id="PS50113">
    <property type="entry name" value="PAC"/>
    <property type="match status" value="1"/>
</dbReference>
<keyword evidence="1" id="KW-0472">Membrane</keyword>
<name>A0A553WKW8_9SPHN</name>
<dbReference type="InterPro" id="IPR035919">
    <property type="entry name" value="EAL_sf"/>
</dbReference>
<accession>A0A553WKW8</accession>
<dbReference type="PROSITE" id="PS50883">
    <property type="entry name" value="EAL"/>
    <property type="match status" value="1"/>
</dbReference>
<dbReference type="PANTHER" id="PTHR44757">
    <property type="entry name" value="DIGUANYLATE CYCLASE DGCP"/>
    <property type="match status" value="1"/>
</dbReference>
<evidence type="ECO:0000259" key="3">
    <source>
        <dbReference type="PROSITE" id="PS50883"/>
    </source>
</evidence>
<dbReference type="InterPro" id="IPR000160">
    <property type="entry name" value="GGDEF_dom"/>
</dbReference>
<dbReference type="OrthoDB" id="9814202at2"/>
<organism evidence="5 6">
    <name type="scientific">Sphingorhabdus contaminans</name>
    <dbReference type="NCBI Taxonomy" id="1343899"/>
    <lineage>
        <taxon>Bacteria</taxon>
        <taxon>Pseudomonadati</taxon>
        <taxon>Pseudomonadota</taxon>
        <taxon>Alphaproteobacteria</taxon>
        <taxon>Sphingomonadales</taxon>
        <taxon>Sphingomonadaceae</taxon>
        <taxon>Sphingorhabdus</taxon>
    </lineage>
</organism>
<dbReference type="InterPro" id="IPR029787">
    <property type="entry name" value="Nucleotide_cyclase"/>
</dbReference>
<dbReference type="InterPro" id="IPR013656">
    <property type="entry name" value="PAS_4"/>
</dbReference>
<dbReference type="CDD" id="cd01949">
    <property type="entry name" value="GGDEF"/>
    <property type="match status" value="1"/>
</dbReference>
<keyword evidence="1" id="KW-1133">Transmembrane helix</keyword>
<protein>
    <submittedName>
        <fullName evidence="5">EAL domain-containing protein</fullName>
    </submittedName>
</protein>
<dbReference type="SUPFAM" id="SSF55073">
    <property type="entry name" value="Nucleotide cyclase"/>
    <property type="match status" value="1"/>
</dbReference>
<keyword evidence="1" id="KW-0812">Transmembrane</keyword>
<dbReference type="SMART" id="SM00052">
    <property type="entry name" value="EAL"/>
    <property type="match status" value="1"/>
</dbReference>
<evidence type="ECO:0000259" key="2">
    <source>
        <dbReference type="PROSITE" id="PS50113"/>
    </source>
</evidence>
<dbReference type="Pfam" id="PF08448">
    <property type="entry name" value="PAS_4"/>
    <property type="match status" value="1"/>
</dbReference>
<dbReference type="InterPro" id="IPR052155">
    <property type="entry name" value="Biofilm_reg_signaling"/>
</dbReference>
<dbReference type="SUPFAM" id="SSF141868">
    <property type="entry name" value="EAL domain-like"/>
    <property type="match status" value="1"/>
</dbReference>
<dbReference type="PANTHER" id="PTHR44757:SF10">
    <property type="entry name" value="MEMBRANE PROTEIN"/>
    <property type="match status" value="1"/>
</dbReference>